<dbReference type="InterPro" id="IPR008972">
    <property type="entry name" value="Cupredoxin"/>
</dbReference>
<keyword evidence="1" id="KW-0732">Signal</keyword>
<dbReference type="Gene3D" id="2.60.40.420">
    <property type="entry name" value="Cupredoxins - blue copper proteins"/>
    <property type="match status" value="1"/>
</dbReference>
<sequence length="228" mass="24370">MILSIFLAVLLAALVTHSDAKKVALTWDLEMGDDILDVNVDDVLELSWSGTGLYDHNVIIHKSLTCETTPGEDNPISPNESSVGNVAFTFTDEDASVGGKEMFFSCDYGNHCEMGMFLMVKVYPKGCSICGEGQVVGNAGAIYDFNGSEMTCEALEKSGQRGQIPLDQCGTSLSSLVTDICGCETVPTLPPSSTDQTSDGVAFGIPSFATHSPLFVFHSLAIIFVIKY</sequence>
<proteinExistence type="predicted"/>
<feature type="chain" id="PRO_5030524892" description="Blue (type 1) copper domain-containing protein" evidence="1">
    <location>
        <begin position="21"/>
        <end position="228"/>
    </location>
</feature>
<name>A0A7S3Q8U7_9STRA</name>
<evidence type="ECO:0008006" key="3">
    <source>
        <dbReference type="Google" id="ProtNLM"/>
    </source>
</evidence>
<dbReference type="SUPFAM" id="SSF49503">
    <property type="entry name" value="Cupredoxins"/>
    <property type="match status" value="1"/>
</dbReference>
<accession>A0A7S3Q8U7</accession>
<gene>
    <name evidence="2" type="ORF">CDEB00056_LOCUS14278</name>
</gene>
<evidence type="ECO:0000256" key="1">
    <source>
        <dbReference type="SAM" id="SignalP"/>
    </source>
</evidence>
<organism evidence="2">
    <name type="scientific">Chaetoceros debilis</name>
    <dbReference type="NCBI Taxonomy" id="122233"/>
    <lineage>
        <taxon>Eukaryota</taxon>
        <taxon>Sar</taxon>
        <taxon>Stramenopiles</taxon>
        <taxon>Ochrophyta</taxon>
        <taxon>Bacillariophyta</taxon>
        <taxon>Coscinodiscophyceae</taxon>
        <taxon>Chaetocerotophycidae</taxon>
        <taxon>Chaetocerotales</taxon>
        <taxon>Chaetocerotaceae</taxon>
        <taxon>Chaetoceros</taxon>
    </lineage>
</organism>
<feature type="signal peptide" evidence="1">
    <location>
        <begin position="1"/>
        <end position="20"/>
    </location>
</feature>
<evidence type="ECO:0000313" key="2">
    <source>
        <dbReference type="EMBL" id="CAE0469425.1"/>
    </source>
</evidence>
<protein>
    <recommendedName>
        <fullName evidence="3">Blue (type 1) copper domain-containing protein</fullName>
    </recommendedName>
</protein>
<dbReference type="EMBL" id="HBIO01018586">
    <property type="protein sequence ID" value="CAE0469425.1"/>
    <property type="molecule type" value="Transcribed_RNA"/>
</dbReference>
<dbReference type="AlphaFoldDB" id="A0A7S3Q8U7"/>
<reference evidence="2" key="1">
    <citation type="submission" date="2021-01" db="EMBL/GenBank/DDBJ databases">
        <authorList>
            <person name="Corre E."/>
            <person name="Pelletier E."/>
            <person name="Niang G."/>
            <person name="Scheremetjew M."/>
            <person name="Finn R."/>
            <person name="Kale V."/>
            <person name="Holt S."/>
            <person name="Cochrane G."/>
            <person name="Meng A."/>
            <person name="Brown T."/>
            <person name="Cohen L."/>
        </authorList>
    </citation>
    <scope>NUCLEOTIDE SEQUENCE</scope>
    <source>
        <strain evidence="2">MM31A-1</strain>
    </source>
</reference>